<accession>A0A1Z4JLK7</accession>
<dbReference type="EMBL" id="AP018203">
    <property type="protein sequence ID" value="BAY57611.1"/>
    <property type="molecule type" value="Genomic_DNA"/>
</dbReference>
<dbReference type="Proteomes" id="UP000217895">
    <property type="component" value="Chromosome"/>
</dbReference>
<reference evidence="1 2" key="1">
    <citation type="submission" date="2017-06" db="EMBL/GenBank/DDBJ databases">
        <title>Genome sequencing of cyanobaciteial culture collection at National Institute for Environmental Studies (NIES).</title>
        <authorList>
            <person name="Hirose Y."/>
            <person name="Shimura Y."/>
            <person name="Fujisawa T."/>
            <person name="Nakamura Y."/>
            <person name="Kawachi M."/>
        </authorList>
    </citation>
    <scope>NUCLEOTIDE SEQUENCE [LARGE SCALE GENOMIC DNA]</scope>
    <source>
        <strain evidence="1 2">NIES-2135</strain>
    </source>
</reference>
<proteinExistence type="predicted"/>
<evidence type="ECO:0000313" key="2">
    <source>
        <dbReference type="Proteomes" id="UP000217895"/>
    </source>
</evidence>
<keyword evidence="2" id="KW-1185">Reference proteome</keyword>
<evidence type="ECO:0000313" key="1">
    <source>
        <dbReference type="EMBL" id="BAY57611.1"/>
    </source>
</evidence>
<name>A0A1Z4JLK7_LEPBY</name>
<dbReference type="AlphaFoldDB" id="A0A1Z4JLK7"/>
<protein>
    <submittedName>
        <fullName evidence="1">Uncharacterized protein</fullName>
    </submittedName>
</protein>
<gene>
    <name evidence="1" type="ORF">NIES2135_44810</name>
</gene>
<sequence>MRVLHLSAGELYGGIEPFLATLAKTQAVMP</sequence>
<organism evidence="1 2">
    <name type="scientific">Leptolyngbya boryana NIES-2135</name>
    <dbReference type="NCBI Taxonomy" id="1973484"/>
    <lineage>
        <taxon>Bacteria</taxon>
        <taxon>Bacillati</taxon>
        <taxon>Cyanobacteriota</taxon>
        <taxon>Cyanophyceae</taxon>
        <taxon>Leptolyngbyales</taxon>
        <taxon>Leptolyngbyaceae</taxon>
        <taxon>Leptolyngbya group</taxon>
        <taxon>Leptolyngbya</taxon>
    </lineage>
</organism>